<gene>
    <name evidence="2" type="ORF">Z045_22580</name>
</gene>
<reference evidence="2 3" key="2">
    <citation type="journal article" date="2016" name="Genome Announc.">
        <title>Draft Genome Sequence of a Versatile Hydrocarbon-Degrading Bacterium, Rhodococcus pyridinivorans Strain KG-16, Collected from Oil Fields in India.</title>
        <authorList>
            <person name="Aggarwal R.K."/>
            <person name="Dawar C."/>
            <person name="Phanindranath R."/>
            <person name="Mutnuri L."/>
            <person name="Dayal A.M."/>
        </authorList>
    </citation>
    <scope>NUCLEOTIDE SEQUENCE [LARGE SCALE GENOMIC DNA]</scope>
    <source>
        <strain evidence="2 3">KG-16</strain>
    </source>
</reference>
<dbReference type="RefSeq" id="WP_060654224.1">
    <property type="nucleotide sequence ID" value="NZ_AZXY01000014.1"/>
</dbReference>
<evidence type="ECO:0000313" key="3">
    <source>
        <dbReference type="Proteomes" id="UP000053060"/>
    </source>
</evidence>
<sequence length="343" mass="38603">MTEWVQMLVTMADGPREPIHGVVVPYRNSDEPFHYYYGIYGEEPVFLPFRLEGLRLYRWGRRSRIESLDGHVLFISDGNTAWDFTSEPDRPRCTELRRVHSPGSGRYLVITPRVEHWVGDHHARPTGPVTDLEFLGRRCWSVDLAARESDRMPEPSMRLVVDAETGTVLAQHSGDGVDGAAFTDLTVGEPADPSLFTWDGPVVSDDESRARAGHAGPPATRWEDAMQWFRENITEHPIHVPVLMDFTPRLVDLTDPQSGAFSAPLGTDERTGWLIRRPRSSTPWRVKVHGHQVAWSTPDFDWACQIYRGTLDDDALASLQQQLHPHEPVVGTPQLVFGGSDGP</sequence>
<name>A0A0V9UEX2_9NOCA</name>
<dbReference type="Proteomes" id="UP000053060">
    <property type="component" value="Unassembled WGS sequence"/>
</dbReference>
<organism evidence="2 3">
    <name type="scientific">Rhodococcus pyridinivorans KG-16</name>
    <dbReference type="NCBI Taxonomy" id="1441730"/>
    <lineage>
        <taxon>Bacteria</taxon>
        <taxon>Bacillati</taxon>
        <taxon>Actinomycetota</taxon>
        <taxon>Actinomycetes</taxon>
        <taxon>Mycobacteriales</taxon>
        <taxon>Nocardiaceae</taxon>
        <taxon>Rhodococcus</taxon>
    </lineage>
</organism>
<accession>A0A0V9UEX2</accession>
<proteinExistence type="predicted"/>
<dbReference type="AlphaFoldDB" id="A0A0V9UEX2"/>
<evidence type="ECO:0000313" key="2">
    <source>
        <dbReference type="EMBL" id="KSZ56590.1"/>
    </source>
</evidence>
<feature type="region of interest" description="Disordered" evidence="1">
    <location>
        <begin position="199"/>
        <end position="218"/>
    </location>
</feature>
<evidence type="ECO:0000256" key="1">
    <source>
        <dbReference type="SAM" id="MobiDB-lite"/>
    </source>
</evidence>
<reference evidence="3" key="1">
    <citation type="submission" date="2015-01" db="EMBL/GenBank/DDBJ databases">
        <title>Draft genome sequence of Rhodococcus pyridinivorans strain KG-16, a hydrocarbon-degrading bacterium.</title>
        <authorList>
            <person name="Aggarwal R.K."/>
            <person name="Dawar C."/>
        </authorList>
    </citation>
    <scope>NUCLEOTIDE SEQUENCE [LARGE SCALE GENOMIC DNA]</scope>
    <source>
        <strain evidence="3">KG-16</strain>
    </source>
</reference>
<comment type="caution">
    <text evidence="2">The sequence shown here is derived from an EMBL/GenBank/DDBJ whole genome shotgun (WGS) entry which is preliminary data.</text>
</comment>
<dbReference type="EMBL" id="AZXY01000014">
    <property type="protein sequence ID" value="KSZ56590.1"/>
    <property type="molecule type" value="Genomic_DNA"/>
</dbReference>
<dbReference type="PATRIC" id="fig|1441730.3.peg.4719"/>
<protein>
    <submittedName>
        <fullName evidence="2">Uncharacterized protein</fullName>
    </submittedName>
</protein>